<evidence type="ECO:0000256" key="3">
    <source>
        <dbReference type="SAM" id="MobiDB-lite"/>
    </source>
</evidence>
<dbReference type="PANTHER" id="PTHR46809:SF2">
    <property type="entry name" value="GH21273P"/>
    <property type="match status" value="1"/>
</dbReference>
<dbReference type="SUPFAM" id="SSF82109">
    <property type="entry name" value="MIR domain"/>
    <property type="match status" value="1"/>
</dbReference>
<feature type="domain" description="MIR" evidence="4">
    <location>
        <begin position="93"/>
        <end position="148"/>
    </location>
</feature>
<dbReference type="InParanoid" id="A0A1X2H413"/>
<evidence type="ECO:0000313" key="6">
    <source>
        <dbReference type="Proteomes" id="UP000242180"/>
    </source>
</evidence>
<dbReference type="EMBL" id="MCGN01000009">
    <property type="protein sequence ID" value="ORY93091.1"/>
    <property type="molecule type" value="Genomic_DNA"/>
</dbReference>
<dbReference type="SMART" id="SM00472">
    <property type="entry name" value="MIR"/>
    <property type="match status" value="3"/>
</dbReference>
<organism evidence="5 6">
    <name type="scientific">Syncephalastrum racemosum</name>
    <name type="common">Filamentous fungus</name>
    <dbReference type="NCBI Taxonomy" id="13706"/>
    <lineage>
        <taxon>Eukaryota</taxon>
        <taxon>Fungi</taxon>
        <taxon>Fungi incertae sedis</taxon>
        <taxon>Mucoromycota</taxon>
        <taxon>Mucoromycotina</taxon>
        <taxon>Mucoromycetes</taxon>
        <taxon>Mucorales</taxon>
        <taxon>Syncephalastraceae</taxon>
        <taxon>Syncephalastrum</taxon>
    </lineage>
</organism>
<evidence type="ECO:0000259" key="4">
    <source>
        <dbReference type="PROSITE" id="PS50919"/>
    </source>
</evidence>
<dbReference type="Pfam" id="PF02815">
    <property type="entry name" value="MIR"/>
    <property type="match status" value="1"/>
</dbReference>
<evidence type="ECO:0000256" key="1">
    <source>
        <dbReference type="ARBA" id="ARBA00022729"/>
    </source>
</evidence>
<feature type="domain" description="MIR" evidence="4">
    <location>
        <begin position="155"/>
        <end position="207"/>
    </location>
</feature>
<keyword evidence="6" id="KW-1185">Reference proteome</keyword>
<dbReference type="Gene3D" id="2.80.10.50">
    <property type="match status" value="1"/>
</dbReference>
<dbReference type="AlphaFoldDB" id="A0A1X2H413"/>
<dbReference type="OMA" id="HNMTGRY"/>
<evidence type="ECO:0000256" key="2">
    <source>
        <dbReference type="ARBA" id="ARBA00022737"/>
    </source>
</evidence>
<dbReference type="InterPro" id="IPR036300">
    <property type="entry name" value="MIR_dom_sf"/>
</dbReference>
<feature type="domain" description="MIR" evidence="4">
    <location>
        <begin position="29"/>
        <end position="85"/>
    </location>
</feature>
<reference evidence="5 6" key="1">
    <citation type="submission" date="2016-07" db="EMBL/GenBank/DDBJ databases">
        <title>Pervasive Adenine N6-methylation of Active Genes in Fungi.</title>
        <authorList>
            <consortium name="DOE Joint Genome Institute"/>
            <person name="Mondo S.J."/>
            <person name="Dannebaum R.O."/>
            <person name="Kuo R.C."/>
            <person name="Labutti K."/>
            <person name="Haridas S."/>
            <person name="Kuo A."/>
            <person name="Salamov A."/>
            <person name="Ahrendt S.R."/>
            <person name="Lipzen A."/>
            <person name="Sullivan W."/>
            <person name="Andreopoulos W.B."/>
            <person name="Clum A."/>
            <person name="Lindquist E."/>
            <person name="Daum C."/>
            <person name="Ramamoorthy G.K."/>
            <person name="Gryganskyi A."/>
            <person name="Culley D."/>
            <person name="Magnuson J.K."/>
            <person name="James T.Y."/>
            <person name="O'Malley M.A."/>
            <person name="Stajich J.E."/>
            <person name="Spatafora J.W."/>
            <person name="Visel A."/>
            <person name="Grigoriev I.V."/>
        </authorList>
    </citation>
    <scope>NUCLEOTIDE SEQUENCE [LARGE SCALE GENOMIC DNA]</scope>
    <source>
        <strain evidence="5 6">NRRL 2496</strain>
    </source>
</reference>
<proteinExistence type="predicted"/>
<dbReference type="Proteomes" id="UP000242180">
    <property type="component" value="Unassembled WGS sequence"/>
</dbReference>
<name>A0A1X2H413_SYNRA</name>
<dbReference type="OrthoDB" id="5588846at2759"/>
<feature type="region of interest" description="Disordered" evidence="3">
    <location>
        <begin position="1"/>
        <end position="29"/>
    </location>
</feature>
<dbReference type="InterPro" id="IPR016093">
    <property type="entry name" value="MIR_motif"/>
</dbReference>
<keyword evidence="1" id="KW-0732">Signal</keyword>
<dbReference type="PANTHER" id="PTHR46809">
    <property type="entry name" value="STROMAL CELL-DERIVED FACTOR 2-LIKE PROTEIN"/>
    <property type="match status" value="1"/>
</dbReference>
<comment type="caution">
    <text evidence="5">The sequence shown here is derived from an EMBL/GenBank/DDBJ whole genome shotgun (WGS) entry which is preliminary data.</text>
</comment>
<dbReference type="STRING" id="13706.A0A1X2H413"/>
<gene>
    <name evidence="5" type="ORF">BCR43DRAFT_552419</name>
</gene>
<sequence length="208" mass="23843">MSDEEYYEEQEEQQEEEQQEFQQGGRPEDGVIRYGNVISLKHEATGRFLTCNGTVYENEGSSGQQRIFGGDWLDGEEIVWLVLPAPGSDEKMGYEVGFDDEVRLRHLPSGGHLHSHDFASPVTGQQEVTCFGSEEESDENDIWKVELFPDEEYEGDYLWHTEFPVVLRHVATGRTLHSHGEMLDDEVNEVTGYEGTDENDRWCVVFEN</sequence>
<accession>A0A1X2H413</accession>
<dbReference type="PROSITE" id="PS50919">
    <property type="entry name" value="MIR"/>
    <property type="match status" value="3"/>
</dbReference>
<protein>
    <submittedName>
        <fullName evidence="5">MIR motif-containing protein</fullName>
    </submittedName>
</protein>
<evidence type="ECO:0000313" key="5">
    <source>
        <dbReference type="EMBL" id="ORY93091.1"/>
    </source>
</evidence>
<keyword evidence="2" id="KW-0677">Repeat</keyword>
<feature type="compositionally biased region" description="Acidic residues" evidence="3">
    <location>
        <begin position="1"/>
        <end position="19"/>
    </location>
</feature>